<accession>A0AA39YFD8</accession>
<evidence type="ECO:0000313" key="3">
    <source>
        <dbReference type="EMBL" id="KAK0651354.1"/>
    </source>
</evidence>
<dbReference type="Pfam" id="PF22980">
    <property type="entry name" value="Myb_DNA-bind_8"/>
    <property type="match status" value="1"/>
</dbReference>
<feature type="region of interest" description="Disordered" evidence="1">
    <location>
        <begin position="52"/>
        <end position="121"/>
    </location>
</feature>
<sequence length="197" mass="20884">MPGIDHESHFKFLLSCIRHSAAGKVNFAAVAEELDIVSKAAAAKRYERLLKAHDAQPAPGTPKKGDGAPATPKTPASRKRKAPKVEKDDDDESVKGESGNEKKPAMKREKRVKAEKADSATDGSFIPMRRNVKMCDIPWATEEVLAAAREGKAEVVTVVDDDNDDGGSAEVEFLSESNTGGGSAGAGAEVEDEIAVV</sequence>
<protein>
    <recommendedName>
        <fullName evidence="2">Myb-like DNA-binding domain-containing protein</fullName>
    </recommendedName>
</protein>
<evidence type="ECO:0000256" key="1">
    <source>
        <dbReference type="SAM" id="MobiDB-lite"/>
    </source>
</evidence>
<dbReference type="AlphaFoldDB" id="A0AA39YFD8"/>
<comment type="caution">
    <text evidence="3">The sequence shown here is derived from an EMBL/GenBank/DDBJ whole genome shotgun (WGS) entry which is preliminary data.</text>
</comment>
<dbReference type="Proteomes" id="UP001174936">
    <property type="component" value="Unassembled WGS sequence"/>
</dbReference>
<proteinExistence type="predicted"/>
<feature type="region of interest" description="Disordered" evidence="1">
    <location>
        <begin position="158"/>
        <end position="197"/>
    </location>
</feature>
<feature type="domain" description="Myb-like DNA-binding" evidence="2">
    <location>
        <begin position="7"/>
        <end position="54"/>
    </location>
</feature>
<organism evidence="3 4">
    <name type="scientific">Cercophora newfieldiana</name>
    <dbReference type="NCBI Taxonomy" id="92897"/>
    <lineage>
        <taxon>Eukaryota</taxon>
        <taxon>Fungi</taxon>
        <taxon>Dikarya</taxon>
        <taxon>Ascomycota</taxon>
        <taxon>Pezizomycotina</taxon>
        <taxon>Sordariomycetes</taxon>
        <taxon>Sordariomycetidae</taxon>
        <taxon>Sordariales</taxon>
        <taxon>Lasiosphaeriaceae</taxon>
        <taxon>Cercophora</taxon>
    </lineage>
</organism>
<reference evidence="3" key="1">
    <citation type="submission" date="2023-06" db="EMBL/GenBank/DDBJ databases">
        <title>Genome-scale phylogeny and comparative genomics of the fungal order Sordariales.</title>
        <authorList>
            <consortium name="Lawrence Berkeley National Laboratory"/>
            <person name="Hensen N."/>
            <person name="Bonometti L."/>
            <person name="Westerberg I."/>
            <person name="Brannstrom I.O."/>
            <person name="Guillou S."/>
            <person name="Cros-Aarteil S."/>
            <person name="Calhoun S."/>
            <person name="Haridas S."/>
            <person name="Kuo A."/>
            <person name="Mondo S."/>
            <person name="Pangilinan J."/>
            <person name="Riley R."/>
            <person name="Labutti K."/>
            <person name="Andreopoulos B."/>
            <person name="Lipzen A."/>
            <person name="Chen C."/>
            <person name="Yanf M."/>
            <person name="Daum C."/>
            <person name="Ng V."/>
            <person name="Clum A."/>
            <person name="Steindorff A."/>
            <person name="Ohm R."/>
            <person name="Martin F."/>
            <person name="Silar P."/>
            <person name="Natvig D."/>
            <person name="Lalanne C."/>
            <person name="Gautier V."/>
            <person name="Ament-Velasquez S.L."/>
            <person name="Kruys A."/>
            <person name="Hutchinson M.I."/>
            <person name="Powell A.J."/>
            <person name="Barry K."/>
            <person name="Miller A.N."/>
            <person name="Grigoriev I.V."/>
            <person name="Debuchy R."/>
            <person name="Gladieux P."/>
            <person name="Thoren M.H."/>
            <person name="Johannesson H."/>
        </authorList>
    </citation>
    <scope>NUCLEOTIDE SEQUENCE</scope>
    <source>
        <strain evidence="3">SMH2532-1</strain>
    </source>
</reference>
<keyword evidence="4" id="KW-1185">Reference proteome</keyword>
<dbReference type="InterPro" id="IPR054505">
    <property type="entry name" value="Myb_DNA-bind_8"/>
</dbReference>
<evidence type="ECO:0000259" key="2">
    <source>
        <dbReference type="Pfam" id="PF22980"/>
    </source>
</evidence>
<dbReference type="EMBL" id="JAULSV010000002">
    <property type="protein sequence ID" value="KAK0651354.1"/>
    <property type="molecule type" value="Genomic_DNA"/>
</dbReference>
<gene>
    <name evidence="3" type="ORF">B0T16DRAFT_386801</name>
</gene>
<name>A0AA39YFD8_9PEZI</name>
<feature type="compositionally biased region" description="Basic and acidic residues" evidence="1">
    <location>
        <begin position="83"/>
        <end position="119"/>
    </location>
</feature>
<evidence type="ECO:0000313" key="4">
    <source>
        <dbReference type="Proteomes" id="UP001174936"/>
    </source>
</evidence>